<evidence type="ECO:0000313" key="2">
    <source>
        <dbReference type="EMBL" id="AOS65854.1"/>
    </source>
</evidence>
<keyword evidence="3" id="KW-1185">Reference proteome</keyword>
<dbReference type="KEGG" id="ahm:TL08_25390"/>
<accession>A0AAC9HUJ6</accession>
<dbReference type="EMBL" id="CP014859">
    <property type="protein sequence ID" value="AOS65854.1"/>
    <property type="molecule type" value="Genomic_DNA"/>
</dbReference>
<evidence type="ECO:0000313" key="3">
    <source>
        <dbReference type="Proteomes" id="UP000095210"/>
    </source>
</evidence>
<protein>
    <submittedName>
        <fullName evidence="2">Uncharacterized protein</fullName>
    </submittedName>
</protein>
<dbReference type="AlphaFoldDB" id="A0AAC9HUJ6"/>
<dbReference type="Proteomes" id="UP000095210">
    <property type="component" value="Chromosome"/>
</dbReference>
<sequence length="66" mass="7150">MTSSEKQAKVDIDEFEAEFSPSDAETSAAQRETVAEEPPTLGERDPGQTRPRGGINDPMSDPSKLN</sequence>
<dbReference type="RefSeq" id="WP_069852644.1">
    <property type="nucleotide sequence ID" value="NZ_CP014859.1"/>
</dbReference>
<reference evidence="3" key="1">
    <citation type="submission" date="2016-03" db="EMBL/GenBank/DDBJ databases">
        <title>Complete genome sequence of the type strain Actinoalloteichus hymeniacidonis DSM 45092.</title>
        <authorList>
            <person name="Schaffert L."/>
            <person name="Albersmeier A."/>
            <person name="Winkler A."/>
            <person name="Kalinowski J."/>
            <person name="Zotchev S."/>
            <person name="Ruckert C."/>
        </authorList>
    </citation>
    <scope>NUCLEOTIDE SEQUENCE [LARGE SCALE GENOMIC DNA]</scope>
    <source>
        <strain evidence="3">HPA177(T) (DSM 45092(T))</strain>
    </source>
</reference>
<gene>
    <name evidence="2" type="ORF">TL08_25390</name>
</gene>
<proteinExistence type="predicted"/>
<feature type="compositionally biased region" description="Basic and acidic residues" evidence="1">
    <location>
        <begin position="1"/>
        <end position="12"/>
    </location>
</feature>
<feature type="region of interest" description="Disordered" evidence="1">
    <location>
        <begin position="1"/>
        <end position="66"/>
    </location>
</feature>
<evidence type="ECO:0000256" key="1">
    <source>
        <dbReference type="SAM" id="MobiDB-lite"/>
    </source>
</evidence>
<organism evidence="2 3">
    <name type="scientific">Actinoalloteichus hymeniacidonis</name>
    <dbReference type="NCBI Taxonomy" id="340345"/>
    <lineage>
        <taxon>Bacteria</taxon>
        <taxon>Bacillati</taxon>
        <taxon>Actinomycetota</taxon>
        <taxon>Actinomycetes</taxon>
        <taxon>Pseudonocardiales</taxon>
        <taxon>Pseudonocardiaceae</taxon>
        <taxon>Actinoalloteichus</taxon>
    </lineage>
</organism>
<name>A0AAC9HUJ6_9PSEU</name>